<protein>
    <recommendedName>
        <fullName evidence="4">Secreted protein</fullName>
    </recommendedName>
</protein>
<comment type="caution">
    <text evidence="2">The sequence shown here is derived from an EMBL/GenBank/DDBJ whole genome shotgun (WGS) entry which is preliminary data.</text>
</comment>
<proteinExistence type="predicted"/>
<dbReference type="Proteomes" id="UP000714275">
    <property type="component" value="Unassembled WGS sequence"/>
</dbReference>
<dbReference type="AlphaFoldDB" id="A0A9P7CY45"/>
<evidence type="ECO:0000313" key="2">
    <source>
        <dbReference type="EMBL" id="KAG1772184.1"/>
    </source>
</evidence>
<dbReference type="EMBL" id="JABBWD010000054">
    <property type="protein sequence ID" value="KAG1772184.1"/>
    <property type="molecule type" value="Genomic_DNA"/>
</dbReference>
<feature type="signal peptide" evidence="1">
    <location>
        <begin position="1"/>
        <end position="25"/>
    </location>
</feature>
<evidence type="ECO:0008006" key="4">
    <source>
        <dbReference type="Google" id="ProtNLM"/>
    </source>
</evidence>
<sequence>MSGRGSCSIPPLCWLLMSVSLQCLASSIPPAPRRHLPISRCSCQLFVLWVRLWLLCCLSTKVKTIRLPKAGYAIFFFS</sequence>
<organism evidence="2 3">
    <name type="scientific">Suillus placidus</name>
    <dbReference type="NCBI Taxonomy" id="48579"/>
    <lineage>
        <taxon>Eukaryota</taxon>
        <taxon>Fungi</taxon>
        <taxon>Dikarya</taxon>
        <taxon>Basidiomycota</taxon>
        <taxon>Agaricomycotina</taxon>
        <taxon>Agaricomycetes</taxon>
        <taxon>Agaricomycetidae</taxon>
        <taxon>Boletales</taxon>
        <taxon>Suillineae</taxon>
        <taxon>Suillaceae</taxon>
        <taxon>Suillus</taxon>
    </lineage>
</organism>
<gene>
    <name evidence="2" type="ORF">EV702DRAFT_626924</name>
</gene>
<feature type="chain" id="PRO_5040486485" description="Secreted protein" evidence="1">
    <location>
        <begin position="26"/>
        <end position="78"/>
    </location>
</feature>
<keyword evidence="3" id="KW-1185">Reference proteome</keyword>
<name>A0A9P7CY45_9AGAM</name>
<accession>A0A9P7CY45</accession>
<keyword evidence="1" id="KW-0732">Signal</keyword>
<evidence type="ECO:0000313" key="3">
    <source>
        <dbReference type="Proteomes" id="UP000714275"/>
    </source>
</evidence>
<reference evidence="2" key="1">
    <citation type="journal article" date="2020" name="New Phytol.">
        <title>Comparative genomics reveals dynamic genome evolution in host specialist ectomycorrhizal fungi.</title>
        <authorList>
            <person name="Lofgren L.A."/>
            <person name="Nguyen N.H."/>
            <person name="Vilgalys R."/>
            <person name="Ruytinx J."/>
            <person name="Liao H.L."/>
            <person name="Branco S."/>
            <person name="Kuo A."/>
            <person name="LaButti K."/>
            <person name="Lipzen A."/>
            <person name="Andreopoulos W."/>
            <person name="Pangilinan J."/>
            <person name="Riley R."/>
            <person name="Hundley H."/>
            <person name="Na H."/>
            <person name="Barry K."/>
            <person name="Grigoriev I.V."/>
            <person name="Stajich J.E."/>
            <person name="Kennedy P.G."/>
        </authorList>
    </citation>
    <scope>NUCLEOTIDE SEQUENCE</scope>
    <source>
        <strain evidence="2">DOB743</strain>
    </source>
</reference>
<evidence type="ECO:0000256" key="1">
    <source>
        <dbReference type="SAM" id="SignalP"/>
    </source>
</evidence>